<evidence type="ECO:0000313" key="2">
    <source>
        <dbReference type="Proteomes" id="UP000641646"/>
    </source>
</evidence>
<evidence type="ECO:0000313" key="1">
    <source>
        <dbReference type="EMBL" id="MBD2182882.1"/>
    </source>
</evidence>
<gene>
    <name evidence="1" type="ORF">H6G03_17725</name>
</gene>
<keyword evidence="2" id="KW-1185">Reference proteome</keyword>
<dbReference type="AlphaFoldDB" id="A0A926VFL4"/>
<dbReference type="Pfam" id="PF06051">
    <property type="entry name" value="DUF928"/>
    <property type="match status" value="1"/>
</dbReference>
<accession>A0A926VFL4</accession>
<dbReference type="RefSeq" id="WP_190466069.1">
    <property type="nucleotide sequence ID" value="NZ_JACJPW010000044.1"/>
</dbReference>
<name>A0A926VFL4_9CYAN</name>
<dbReference type="InterPro" id="IPR010328">
    <property type="entry name" value="DUF928"/>
</dbReference>
<dbReference type="EMBL" id="JACJPW010000044">
    <property type="protein sequence ID" value="MBD2182882.1"/>
    <property type="molecule type" value="Genomic_DNA"/>
</dbReference>
<dbReference type="Proteomes" id="UP000641646">
    <property type="component" value="Unassembled WGS sequence"/>
</dbReference>
<sequence>MNNTKITAMLTGAAFFTFLLSTDAIDIASKHSLAQWKQLSVWNNKASADPLGGYVPPVGRDRIERTEGAGSRGCPSGSFGSLTLLIPNDHIGLTVSGRPTFSWYVSSAPSMPMQFTLVEPGVAKPLLVKQFRNDKSGIIQLELPPNVPELSTGKVYRWTVSLVCNAKRPSENIYVRSWISRVDYRTGINSQSASESDSYAQKLRQTAAAYAQSGIWYDSIASVTKAYLVEPQNRQNYQYLRFLLDAVGLSQVPISQPQILAGN</sequence>
<reference evidence="1" key="1">
    <citation type="journal article" date="2015" name="ISME J.">
        <title>Draft Genome Sequence of Streptomyces incarnatus NRRL8089, which Produces the Nucleoside Antibiotic Sinefungin.</title>
        <authorList>
            <person name="Oshima K."/>
            <person name="Hattori M."/>
            <person name="Shimizu H."/>
            <person name="Fukuda K."/>
            <person name="Nemoto M."/>
            <person name="Inagaki K."/>
            <person name="Tamura T."/>
        </authorList>
    </citation>
    <scope>NUCLEOTIDE SEQUENCE</scope>
    <source>
        <strain evidence="1">FACHB-1375</strain>
    </source>
</reference>
<proteinExistence type="predicted"/>
<reference evidence="1" key="2">
    <citation type="submission" date="2020-08" db="EMBL/GenBank/DDBJ databases">
        <authorList>
            <person name="Chen M."/>
            <person name="Teng W."/>
            <person name="Zhao L."/>
            <person name="Hu C."/>
            <person name="Zhou Y."/>
            <person name="Han B."/>
            <person name="Song L."/>
            <person name="Shu W."/>
        </authorList>
    </citation>
    <scope>NUCLEOTIDE SEQUENCE</scope>
    <source>
        <strain evidence="1">FACHB-1375</strain>
    </source>
</reference>
<comment type="caution">
    <text evidence="1">The sequence shown here is derived from an EMBL/GenBank/DDBJ whole genome shotgun (WGS) entry which is preliminary data.</text>
</comment>
<organism evidence="1 2">
    <name type="scientific">Aerosakkonema funiforme FACHB-1375</name>
    <dbReference type="NCBI Taxonomy" id="2949571"/>
    <lineage>
        <taxon>Bacteria</taxon>
        <taxon>Bacillati</taxon>
        <taxon>Cyanobacteriota</taxon>
        <taxon>Cyanophyceae</taxon>
        <taxon>Oscillatoriophycideae</taxon>
        <taxon>Aerosakkonematales</taxon>
        <taxon>Aerosakkonemataceae</taxon>
        <taxon>Aerosakkonema</taxon>
    </lineage>
</organism>
<protein>
    <submittedName>
        <fullName evidence="1">DUF928 domain-containing protein</fullName>
    </submittedName>
</protein>